<keyword evidence="6" id="KW-1185">Reference proteome</keyword>
<evidence type="ECO:0000256" key="3">
    <source>
        <dbReference type="SAM" id="Coils"/>
    </source>
</evidence>
<dbReference type="InterPro" id="IPR036386">
    <property type="entry name" value="HscB_C_sf"/>
</dbReference>
<dbReference type="GO" id="GO:0005739">
    <property type="term" value="C:mitochondrion"/>
    <property type="evidence" value="ECO:0007669"/>
    <property type="project" value="TreeGrafter"/>
</dbReference>
<keyword evidence="2" id="KW-0143">Chaperone</keyword>
<dbReference type="GO" id="GO:0044571">
    <property type="term" value="P:[2Fe-2S] cluster assembly"/>
    <property type="evidence" value="ECO:0007669"/>
    <property type="project" value="InterPro"/>
</dbReference>
<dbReference type="InterPro" id="IPR009073">
    <property type="entry name" value="HscB_oligo_C"/>
</dbReference>
<protein>
    <recommendedName>
        <fullName evidence="4">J domain-containing protein</fullName>
    </recommendedName>
</protein>
<feature type="domain" description="J" evidence="4">
    <location>
        <begin position="16"/>
        <end position="97"/>
    </location>
</feature>
<evidence type="ECO:0000256" key="2">
    <source>
        <dbReference type="ARBA" id="ARBA00023186"/>
    </source>
</evidence>
<name>A0A9P8PT21_9ASCO</name>
<dbReference type="Pfam" id="PF07743">
    <property type="entry name" value="HSCB_C"/>
    <property type="match status" value="1"/>
</dbReference>
<dbReference type="Gene3D" id="1.20.1280.20">
    <property type="entry name" value="HscB, C-terminal domain"/>
    <property type="match status" value="1"/>
</dbReference>
<reference evidence="5" key="2">
    <citation type="submission" date="2021-01" db="EMBL/GenBank/DDBJ databases">
        <authorList>
            <person name="Schikora-Tamarit M.A."/>
        </authorList>
    </citation>
    <scope>NUCLEOTIDE SEQUENCE</scope>
    <source>
        <strain evidence="5">CBS6341</strain>
    </source>
</reference>
<dbReference type="InterPro" id="IPR004640">
    <property type="entry name" value="HscB"/>
</dbReference>
<dbReference type="Gene3D" id="1.10.287.110">
    <property type="entry name" value="DnaJ domain"/>
    <property type="match status" value="1"/>
</dbReference>
<dbReference type="GO" id="GO:0051087">
    <property type="term" value="F:protein-folding chaperone binding"/>
    <property type="evidence" value="ECO:0007669"/>
    <property type="project" value="InterPro"/>
</dbReference>
<dbReference type="PROSITE" id="PS50076">
    <property type="entry name" value="DNAJ_2"/>
    <property type="match status" value="1"/>
</dbReference>
<dbReference type="AlphaFoldDB" id="A0A9P8PT21"/>
<dbReference type="NCBIfam" id="TIGR00714">
    <property type="entry name" value="hscB"/>
    <property type="match status" value="1"/>
</dbReference>
<dbReference type="EMBL" id="JAEUBF010000556">
    <property type="protein sequence ID" value="KAH3677055.1"/>
    <property type="molecule type" value="Genomic_DNA"/>
</dbReference>
<dbReference type="PANTHER" id="PTHR14021">
    <property type="entry name" value="IRON-SULFUR CLUSTER CO-CHAPERONE PROTEIN HSCB"/>
    <property type="match status" value="1"/>
</dbReference>
<gene>
    <name evidence="5" type="ORF">WICMUC_001961</name>
</gene>
<proteinExistence type="inferred from homology"/>
<dbReference type="PANTHER" id="PTHR14021:SF15">
    <property type="entry name" value="IRON-SULFUR CLUSTER CO-CHAPERONE PROTEIN HSCB"/>
    <property type="match status" value="1"/>
</dbReference>
<comment type="caution">
    <text evidence="5">The sequence shown here is derived from an EMBL/GenBank/DDBJ whole genome shotgun (WGS) entry which is preliminary data.</text>
</comment>
<evidence type="ECO:0000313" key="6">
    <source>
        <dbReference type="Proteomes" id="UP000769528"/>
    </source>
</evidence>
<sequence length="193" mass="22843">MIKRLFSTTKPSFQKNYFELFPSTFPKSKNSSPFNLFKVDSKKLRKEYRSLQAIHHPDKVQNQDFEQNQEDDFSNLLNRAYTQLKSPLNRSQYILNLNGINLSKDDNIINNEILMEILTINEKLENIENESELEELQIQNDNKIKELTTKLEKLFELNQLDKAAQTTINLKYYENIKTSIKNWERGKPITLTH</sequence>
<dbReference type="SUPFAM" id="SSF47144">
    <property type="entry name" value="HSC20 (HSCB), C-terminal oligomerisation domain"/>
    <property type="match status" value="1"/>
</dbReference>
<reference evidence="5" key="1">
    <citation type="journal article" date="2021" name="Open Biol.">
        <title>Shared evolutionary footprints suggest mitochondrial oxidative damage underlies multiple complex I losses in fungi.</title>
        <authorList>
            <person name="Schikora-Tamarit M.A."/>
            <person name="Marcet-Houben M."/>
            <person name="Nosek J."/>
            <person name="Gabaldon T."/>
        </authorList>
    </citation>
    <scope>NUCLEOTIDE SEQUENCE</scope>
    <source>
        <strain evidence="5">CBS6341</strain>
    </source>
</reference>
<keyword evidence="3" id="KW-0175">Coiled coil</keyword>
<evidence type="ECO:0000259" key="4">
    <source>
        <dbReference type="PROSITE" id="PS50076"/>
    </source>
</evidence>
<feature type="coiled-coil region" evidence="3">
    <location>
        <begin position="110"/>
        <end position="153"/>
    </location>
</feature>
<accession>A0A9P8PT21</accession>
<dbReference type="GO" id="GO:0001671">
    <property type="term" value="F:ATPase activator activity"/>
    <property type="evidence" value="ECO:0007669"/>
    <property type="project" value="InterPro"/>
</dbReference>
<dbReference type="InterPro" id="IPR001623">
    <property type="entry name" value="DnaJ_domain"/>
</dbReference>
<comment type="similarity">
    <text evidence="1">Belongs to the HscB family.</text>
</comment>
<dbReference type="SUPFAM" id="SSF46565">
    <property type="entry name" value="Chaperone J-domain"/>
    <property type="match status" value="1"/>
</dbReference>
<dbReference type="OrthoDB" id="448954at2759"/>
<organism evidence="5 6">
    <name type="scientific">Wickerhamomyces mucosus</name>
    <dbReference type="NCBI Taxonomy" id="1378264"/>
    <lineage>
        <taxon>Eukaryota</taxon>
        <taxon>Fungi</taxon>
        <taxon>Dikarya</taxon>
        <taxon>Ascomycota</taxon>
        <taxon>Saccharomycotina</taxon>
        <taxon>Saccharomycetes</taxon>
        <taxon>Phaffomycetales</taxon>
        <taxon>Wickerhamomycetaceae</taxon>
        <taxon>Wickerhamomyces</taxon>
    </lineage>
</organism>
<dbReference type="GO" id="GO:0051259">
    <property type="term" value="P:protein complex oligomerization"/>
    <property type="evidence" value="ECO:0007669"/>
    <property type="project" value="InterPro"/>
</dbReference>
<evidence type="ECO:0000313" key="5">
    <source>
        <dbReference type="EMBL" id="KAH3677055.1"/>
    </source>
</evidence>
<dbReference type="InterPro" id="IPR036869">
    <property type="entry name" value="J_dom_sf"/>
</dbReference>
<evidence type="ECO:0000256" key="1">
    <source>
        <dbReference type="ARBA" id="ARBA00010476"/>
    </source>
</evidence>
<dbReference type="Proteomes" id="UP000769528">
    <property type="component" value="Unassembled WGS sequence"/>
</dbReference>